<protein>
    <submittedName>
        <fullName evidence="3">UPF0332 protein</fullName>
    </submittedName>
    <submittedName>
        <fullName evidence="4">Uncharacterized protein, contains HEPN domain, UPF0332 family</fullName>
    </submittedName>
</protein>
<evidence type="ECO:0000259" key="2">
    <source>
        <dbReference type="Pfam" id="PF05168"/>
    </source>
</evidence>
<dbReference type="Pfam" id="PF05168">
    <property type="entry name" value="HEPN"/>
    <property type="match status" value="1"/>
</dbReference>
<organism evidence="4 5">
    <name type="scientific">Xylanibacter ruminicola</name>
    <name type="common">Prevotella ruminicola</name>
    <dbReference type="NCBI Taxonomy" id="839"/>
    <lineage>
        <taxon>Bacteria</taxon>
        <taxon>Pseudomonadati</taxon>
        <taxon>Bacteroidota</taxon>
        <taxon>Bacteroidia</taxon>
        <taxon>Bacteroidales</taxon>
        <taxon>Prevotellaceae</taxon>
        <taxon>Xylanibacter</taxon>
    </lineage>
</organism>
<dbReference type="AlphaFoldDB" id="A0A1M7MS90"/>
<dbReference type="PANTHER" id="PTHR36565">
    <property type="entry name" value="UPF0332 PROTEIN TM_1000"/>
    <property type="match status" value="1"/>
</dbReference>
<dbReference type="Gene3D" id="1.20.120.330">
    <property type="entry name" value="Nucleotidyltransferases domain 2"/>
    <property type="match status" value="1"/>
</dbReference>
<dbReference type="OMA" id="NIYPKTH"/>
<dbReference type="EMBL" id="FRCJ01000008">
    <property type="protein sequence ID" value="SHM93946.1"/>
    <property type="molecule type" value="Genomic_DNA"/>
</dbReference>
<evidence type="ECO:0000256" key="1">
    <source>
        <dbReference type="ARBA" id="ARBA00038248"/>
    </source>
</evidence>
<dbReference type="InterPro" id="IPR052226">
    <property type="entry name" value="UPF0332_toxin"/>
</dbReference>
<evidence type="ECO:0000313" key="4">
    <source>
        <dbReference type="EMBL" id="SHM93946.1"/>
    </source>
</evidence>
<sequence length="135" mass="15490">MELSDNERSTIVRMEMEKARKTFADMEFCAKEQKWEAAANRLYYALFHAVSALLISGGQNVKSHRGIMSLFGQHYVRTGLFTSEDGSLLSDLVIMRDNADYNLFFEANEEKITPYIEPTRLLIDKIAEFVIPKNS</sequence>
<evidence type="ECO:0000313" key="5">
    <source>
        <dbReference type="Proteomes" id="UP000184280"/>
    </source>
</evidence>
<dbReference type="Proteomes" id="UP000887097">
    <property type="component" value="Unassembled WGS sequence"/>
</dbReference>
<comment type="similarity">
    <text evidence="1">Belongs to the UPF0332 family.</text>
</comment>
<dbReference type="Proteomes" id="UP000184280">
    <property type="component" value="Unassembled WGS sequence"/>
</dbReference>
<reference evidence="3" key="2">
    <citation type="submission" date="2021-08" db="EMBL/GenBank/DDBJ databases">
        <title>Prevotella lacticifex sp. nov., isolated from rumen of cow.</title>
        <authorList>
            <person name="Shinkai T."/>
            <person name="Ikeyama N."/>
            <person name="Kumagai M."/>
            <person name="Ohmori H."/>
            <person name="Sakamoto M."/>
            <person name="Ohkuma M."/>
            <person name="Mitsumori M."/>
        </authorList>
    </citation>
    <scope>NUCLEOTIDE SEQUENCE</scope>
    <source>
        <strain evidence="3">JCM 8259</strain>
    </source>
</reference>
<dbReference type="GeneID" id="31501432"/>
<dbReference type="PANTHER" id="PTHR36565:SF1">
    <property type="entry name" value="UPF0332 PROTEIN TM_1000"/>
    <property type="match status" value="1"/>
</dbReference>
<accession>A0A1M7MS90</accession>
<dbReference type="InterPro" id="IPR007842">
    <property type="entry name" value="HEPN_dom"/>
</dbReference>
<name>A0A1M7MS90_XYLRU</name>
<gene>
    <name evidence="3" type="ORF">PRMUPPPA20_24050</name>
    <name evidence="4" type="ORF">SAMN04488494_2965</name>
</gene>
<evidence type="ECO:0000313" key="3">
    <source>
        <dbReference type="EMBL" id="GJG34296.1"/>
    </source>
</evidence>
<dbReference type="RefSeq" id="WP_013063025.1">
    <property type="nucleotide sequence ID" value="NZ_BPTT01000001.1"/>
</dbReference>
<dbReference type="EMBL" id="BPTT01000001">
    <property type="protein sequence ID" value="GJG34296.1"/>
    <property type="molecule type" value="Genomic_DNA"/>
</dbReference>
<reference evidence="4 5" key="1">
    <citation type="submission" date="2016-11" db="EMBL/GenBank/DDBJ databases">
        <authorList>
            <person name="Jaros S."/>
            <person name="Januszkiewicz K."/>
            <person name="Wedrychowicz H."/>
        </authorList>
    </citation>
    <scope>NUCLEOTIDE SEQUENCE [LARGE SCALE GENOMIC DNA]</scope>
    <source>
        <strain evidence="4 5">BPI-34</strain>
    </source>
</reference>
<feature type="domain" description="HEPN" evidence="2">
    <location>
        <begin position="16"/>
        <end position="124"/>
    </location>
</feature>
<dbReference type="OrthoDB" id="1494057at2"/>
<proteinExistence type="inferred from homology"/>